<name>F4PHN1_CACFS</name>
<proteinExistence type="predicted"/>
<feature type="region of interest" description="Disordered" evidence="1">
    <location>
        <begin position="120"/>
        <end position="229"/>
    </location>
</feature>
<dbReference type="OrthoDB" id="21047at2759"/>
<dbReference type="AlphaFoldDB" id="F4PHN1"/>
<dbReference type="RefSeq" id="XP_004363066.1">
    <property type="nucleotide sequence ID" value="XM_004363009.1"/>
</dbReference>
<organism evidence="2 3">
    <name type="scientific">Cavenderia fasciculata</name>
    <name type="common">Slime mold</name>
    <name type="synonym">Dictyostelium fasciculatum</name>
    <dbReference type="NCBI Taxonomy" id="261658"/>
    <lineage>
        <taxon>Eukaryota</taxon>
        <taxon>Amoebozoa</taxon>
        <taxon>Evosea</taxon>
        <taxon>Eumycetozoa</taxon>
        <taxon>Dictyostelia</taxon>
        <taxon>Acytosteliales</taxon>
        <taxon>Cavenderiaceae</taxon>
        <taxon>Cavenderia</taxon>
    </lineage>
</organism>
<evidence type="ECO:0000313" key="3">
    <source>
        <dbReference type="Proteomes" id="UP000007797"/>
    </source>
</evidence>
<keyword evidence="3" id="KW-1185">Reference proteome</keyword>
<feature type="compositionally biased region" description="Low complexity" evidence="1">
    <location>
        <begin position="185"/>
        <end position="197"/>
    </location>
</feature>
<evidence type="ECO:0000256" key="1">
    <source>
        <dbReference type="SAM" id="MobiDB-lite"/>
    </source>
</evidence>
<dbReference type="KEGG" id="dfa:DFA_03463"/>
<gene>
    <name evidence="2" type="ORF">DFA_03463</name>
</gene>
<dbReference type="OMA" id="AGHHIMM"/>
<protein>
    <submittedName>
        <fullName evidence="2">Uncharacterized protein</fullName>
    </submittedName>
</protein>
<dbReference type="Proteomes" id="UP000007797">
    <property type="component" value="Unassembled WGS sequence"/>
</dbReference>
<dbReference type="GeneID" id="14877120"/>
<sequence>MMDHTQTTTASGSLPTYMSYPYSNPFLAQPPPSAGHHIMMQMKFSRQSKKSYQNNHNHNHSYGAPSYPYPYPSATVNVGGAPISPFVVADYGMVAENGAGVPPNIMADISNTAINNANIHQQQQSMSSASASSSSSSGSGNNQNVHSQQQQQFTNTVYYPYHQPPPPHYLHSHANGTSHYGNGNGNNNNGNSNSYNNKKMHRKRSVSDSATVKMTPKRESATTASSSVARDNQPAFYKDIDREMPILMKQYLAFVDSDADDNPPVQNPKHMVFPVFKDYLKDFNIHLDEKKKISDNQKTRWQEMAEKLFTIILELQDTFHPIKHRARLLQLQQKAKQSNEKEIDMIINNYLCTVS</sequence>
<dbReference type="EMBL" id="GL883006">
    <property type="protein sequence ID" value="EGG25215.1"/>
    <property type="molecule type" value="Genomic_DNA"/>
</dbReference>
<reference evidence="3" key="1">
    <citation type="journal article" date="2011" name="Genome Res.">
        <title>Phylogeny-wide analysis of social amoeba genomes highlights ancient origins for complex intercellular communication.</title>
        <authorList>
            <person name="Heidel A.J."/>
            <person name="Lawal H.M."/>
            <person name="Felder M."/>
            <person name="Schilde C."/>
            <person name="Helps N.R."/>
            <person name="Tunggal B."/>
            <person name="Rivero F."/>
            <person name="John U."/>
            <person name="Schleicher M."/>
            <person name="Eichinger L."/>
            <person name="Platzer M."/>
            <person name="Noegel A.A."/>
            <person name="Schaap P."/>
            <person name="Gloeckner G."/>
        </authorList>
    </citation>
    <scope>NUCLEOTIDE SEQUENCE [LARGE SCALE GENOMIC DNA]</scope>
    <source>
        <strain evidence="3">SH3</strain>
    </source>
</reference>
<accession>F4PHN1</accession>
<feature type="compositionally biased region" description="Low complexity" evidence="1">
    <location>
        <begin position="120"/>
        <end position="152"/>
    </location>
</feature>
<evidence type="ECO:0000313" key="2">
    <source>
        <dbReference type="EMBL" id="EGG25215.1"/>
    </source>
</evidence>